<name>A0A1L7XJ60_9HELO</name>
<dbReference type="InterPro" id="IPR046529">
    <property type="entry name" value="DUF6594"/>
</dbReference>
<dbReference type="OrthoDB" id="3546297at2759"/>
<keyword evidence="1" id="KW-0472">Membrane</keyword>
<keyword evidence="1" id="KW-0812">Transmembrane</keyword>
<dbReference type="Proteomes" id="UP000184330">
    <property type="component" value="Unassembled WGS sequence"/>
</dbReference>
<keyword evidence="1" id="KW-1133">Transmembrane helix</keyword>
<evidence type="ECO:0000313" key="3">
    <source>
        <dbReference type="EMBL" id="CZR65048.1"/>
    </source>
</evidence>
<feature type="domain" description="DUF6594" evidence="2">
    <location>
        <begin position="38"/>
        <end position="239"/>
    </location>
</feature>
<feature type="transmembrane region" description="Helical" evidence="1">
    <location>
        <begin position="200"/>
        <end position="220"/>
    </location>
</feature>
<dbReference type="AlphaFoldDB" id="A0A1L7XJ60"/>
<evidence type="ECO:0000256" key="1">
    <source>
        <dbReference type="SAM" id="Phobius"/>
    </source>
</evidence>
<gene>
    <name evidence="3" type="ORF">PAC_14948</name>
</gene>
<feature type="transmembrane region" description="Helical" evidence="1">
    <location>
        <begin position="174"/>
        <end position="194"/>
    </location>
</feature>
<dbReference type="EMBL" id="FJOG01000029">
    <property type="protein sequence ID" value="CZR65048.1"/>
    <property type="molecule type" value="Genomic_DNA"/>
</dbReference>
<evidence type="ECO:0000259" key="2">
    <source>
        <dbReference type="Pfam" id="PF20237"/>
    </source>
</evidence>
<dbReference type="STRING" id="576137.A0A1L7XJ60"/>
<feature type="transmembrane region" description="Helical" evidence="1">
    <location>
        <begin position="227"/>
        <end position="247"/>
    </location>
</feature>
<dbReference type="Pfam" id="PF20237">
    <property type="entry name" value="DUF6594"/>
    <property type="match status" value="1"/>
</dbReference>
<keyword evidence="4" id="KW-1185">Reference proteome</keyword>
<accession>A0A1L7XJ60</accession>
<proteinExistence type="predicted"/>
<reference evidence="3 4" key="1">
    <citation type="submission" date="2016-03" db="EMBL/GenBank/DDBJ databases">
        <authorList>
            <person name="Ploux O."/>
        </authorList>
    </citation>
    <scope>NUCLEOTIDE SEQUENCE [LARGE SCALE GENOMIC DNA]</scope>
    <source>
        <strain evidence="3 4">UAMH 11012</strain>
    </source>
</reference>
<evidence type="ECO:0000313" key="4">
    <source>
        <dbReference type="Proteomes" id="UP000184330"/>
    </source>
</evidence>
<protein>
    <recommendedName>
        <fullName evidence="2">DUF6594 domain-containing protein</fullName>
    </recommendedName>
</protein>
<sequence>MDPLSVVGTLSFASKISFATVRLLREDRSDGAIIVLSFRALQAQRIDEMQIKLHELSVRKLARPAQPPLESLQALQSWQRLDAEIDQYLQGYANALRDYETLSQEKLDDLVPTAIQPGVSSWARRFRKNDVNHEMDSLREMMKEGKLKTLYNFRELDQDGRLRREKAKASSERLWMGIFGGVTLITPMLIMVLHRSLNTSLIVSSISTVLFALALALAARSLRGMDVLAATAAYAAVLVVFVGTSMAPVS</sequence>
<organism evidence="3 4">
    <name type="scientific">Phialocephala subalpina</name>
    <dbReference type="NCBI Taxonomy" id="576137"/>
    <lineage>
        <taxon>Eukaryota</taxon>
        <taxon>Fungi</taxon>
        <taxon>Dikarya</taxon>
        <taxon>Ascomycota</taxon>
        <taxon>Pezizomycotina</taxon>
        <taxon>Leotiomycetes</taxon>
        <taxon>Helotiales</taxon>
        <taxon>Mollisiaceae</taxon>
        <taxon>Phialocephala</taxon>
        <taxon>Phialocephala fortinii species complex</taxon>
    </lineage>
</organism>